<evidence type="ECO:0000256" key="1">
    <source>
        <dbReference type="ARBA" id="ARBA00004162"/>
    </source>
</evidence>
<protein>
    <recommendedName>
        <fullName evidence="19">Leucine-rich repeat-containing N-terminal plant-type domain-containing protein</fullName>
    </recommendedName>
</protein>
<dbReference type="SMART" id="SM00365">
    <property type="entry name" value="LRR_SD22"/>
    <property type="match status" value="6"/>
</dbReference>
<feature type="chain" id="PRO_5042087834" description="Leucine-rich repeat-containing N-terminal plant-type domain-containing protein" evidence="14">
    <location>
        <begin position="21"/>
        <end position="743"/>
    </location>
</feature>
<feature type="signal peptide" evidence="14">
    <location>
        <begin position="1"/>
        <end position="20"/>
    </location>
</feature>
<feature type="domain" description="Leucine-rich repeat-containing N-terminal plant-type" evidence="15">
    <location>
        <begin position="24"/>
        <end position="68"/>
    </location>
</feature>
<dbReference type="InterPro" id="IPR001611">
    <property type="entry name" value="Leu-rich_rpt"/>
</dbReference>
<evidence type="ECO:0000256" key="2">
    <source>
        <dbReference type="ARBA" id="ARBA00004479"/>
    </source>
</evidence>
<dbReference type="InterPro" id="IPR055414">
    <property type="entry name" value="LRR_R13L4/SHOC2-like"/>
</dbReference>
<dbReference type="Pfam" id="PF13855">
    <property type="entry name" value="LRR_8"/>
    <property type="match status" value="1"/>
</dbReference>
<keyword evidence="9 13" id="KW-1133">Transmembrane helix</keyword>
<evidence type="ECO:0000259" key="15">
    <source>
        <dbReference type="Pfam" id="PF08263"/>
    </source>
</evidence>
<keyword evidence="10 13" id="KW-0472">Membrane</keyword>
<evidence type="ECO:0000313" key="18">
    <source>
        <dbReference type="Proteomes" id="UP001229421"/>
    </source>
</evidence>
<keyword evidence="6 13" id="KW-0812">Transmembrane</keyword>
<feature type="transmembrane region" description="Helical" evidence="13">
    <location>
        <begin position="710"/>
        <end position="735"/>
    </location>
</feature>
<dbReference type="SMART" id="SM00369">
    <property type="entry name" value="LRR_TYP"/>
    <property type="match status" value="6"/>
</dbReference>
<dbReference type="GO" id="GO:0005886">
    <property type="term" value="C:plasma membrane"/>
    <property type="evidence" value="ECO:0007669"/>
    <property type="project" value="UniProtKB-SubCell"/>
</dbReference>
<feature type="domain" description="Disease resistance R13L4/SHOC-2-like LRR" evidence="16">
    <location>
        <begin position="111"/>
        <end position="334"/>
    </location>
</feature>
<dbReference type="FunFam" id="3.80.10.10:FF:000095">
    <property type="entry name" value="LRR receptor-like serine/threonine-protein kinase GSO1"/>
    <property type="match status" value="1"/>
</dbReference>
<keyword evidence="7 14" id="KW-0732">Signal</keyword>
<keyword evidence="18" id="KW-1185">Reference proteome</keyword>
<keyword evidence="5" id="KW-0433">Leucine-rich repeat</keyword>
<dbReference type="Gene3D" id="3.80.10.10">
    <property type="entry name" value="Ribonuclease Inhibitor"/>
    <property type="match status" value="4"/>
</dbReference>
<accession>A0AAD8KUT2</accession>
<evidence type="ECO:0000256" key="9">
    <source>
        <dbReference type="ARBA" id="ARBA00022989"/>
    </source>
</evidence>
<dbReference type="Pfam" id="PF23598">
    <property type="entry name" value="LRR_14"/>
    <property type="match status" value="1"/>
</dbReference>
<organism evidence="17 18">
    <name type="scientific">Tagetes erecta</name>
    <name type="common">African marigold</name>
    <dbReference type="NCBI Taxonomy" id="13708"/>
    <lineage>
        <taxon>Eukaryota</taxon>
        <taxon>Viridiplantae</taxon>
        <taxon>Streptophyta</taxon>
        <taxon>Embryophyta</taxon>
        <taxon>Tracheophyta</taxon>
        <taxon>Spermatophyta</taxon>
        <taxon>Magnoliopsida</taxon>
        <taxon>eudicotyledons</taxon>
        <taxon>Gunneridae</taxon>
        <taxon>Pentapetalae</taxon>
        <taxon>asterids</taxon>
        <taxon>campanulids</taxon>
        <taxon>Asterales</taxon>
        <taxon>Asteraceae</taxon>
        <taxon>Asteroideae</taxon>
        <taxon>Heliantheae alliance</taxon>
        <taxon>Tageteae</taxon>
        <taxon>Tagetes</taxon>
    </lineage>
</organism>
<comment type="subcellular location">
    <subcellularLocation>
        <location evidence="1">Cell membrane</location>
        <topology evidence="1">Single-pass membrane protein</topology>
    </subcellularLocation>
    <subcellularLocation>
        <location evidence="2">Membrane</location>
        <topology evidence="2">Single-pass type I membrane protein</topology>
    </subcellularLocation>
</comment>
<dbReference type="PANTHER" id="PTHR27000:SF803">
    <property type="entry name" value="RECEPTOR-LIKE PROTEIN 45"/>
    <property type="match status" value="1"/>
</dbReference>
<keyword evidence="8" id="KW-0677">Repeat</keyword>
<dbReference type="FunFam" id="3.80.10.10:FF:000213">
    <property type="entry name" value="Tyrosine-sulfated glycopeptide receptor 1"/>
    <property type="match status" value="1"/>
</dbReference>
<gene>
    <name evidence="17" type="ORF">QVD17_11253</name>
</gene>
<dbReference type="SUPFAM" id="SSF52047">
    <property type="entry name" value="RNI-like"/>
    <property type="match status" value="1"/>
</dbReference>
<evidence type="ECO:0000259" key="16">
    <source>
        <dbReference type="Pfam" id="PF23598"/>
    </source>
</evidence>
<proteinExistence type="inferred from homology"/>
<evidence type="ECO:0000313" key="17">
    <source>
        <dbReference type="EMBL" id="KAK1429054.1"/>
    </source>
</evidence>
<keyword evidence="4" id="KW-1003">Cell membrane</keyword>
<reference evidence="17" key="1">
    <citation type="journal article" date="2023" name="bioRxiv">
        <title>Improved chromosome-level genome assembly for marigold (Tagetes erecta).</title>
        <authorList>
            <person name="Jiang F."/>
            <person name="Yuan L."/>
            <person name="Wang S."/>
            <person name="Wang H."/>
            <person name="Xu D."/>
            <person name="Wang A."/>
            <person name="Fan W."/>
        </authorList>
    </citation>
    <scope>NUCLEOTIDE SEQUENCE</scope>
    <source>
        <strain evidence="17">WSJ</strain>
        <tissue evidence="17">Leaf</tissue>
    </source>
</reference>
<sequence>MKIFLISFIFNSIAIIPSFSCPLHQKQALLHFKSTLTSVINTTSYRFLELKSWNPSSDCCLWERVNCNGTKTVTELHLDGLVVPLPADIDPTPVFSSVLAPLFQISSLKKLDIISPTIQCMGRSPEMDSFSTLQTHISTRGANILNGSVSVEVGKLVNLKSLILGANYLSGKIPEEIGNLTELTEFSLQNNKFVGGIPSSVVNLKKLEILDLYMNCLSMQIPTTIGTLPSLTTLVLSQNQFTGPVLSSMRNLSKLELLRLDYNKLSGEIPTWLFDITTLDLLHIGDSGLNWNNEAKIVPRCNLRRISIPSCNMSGQIPEWISTQNNMYWLDLSNNTLEGTFPDFLAEGKLEIINLSQNNLNGLIPARLFEKNYFSGEIPTSISEANNLEYLDLSNNGLSLVNLPVWGDKLETLDLSYNKFSGNIPVNFPKGIKFLYLGGNRFCGNLPWNLSKLINLQYLDIHENNIQGHLDDILPQIPTPEALILRNNLFKGYILTSISNLSSLHILDISYNNLTGIIPQEITNLPKMVQLMQMTTPYPKFYNIRSVSYYIYPSDLIVNWKQYLRGLPIRNNIKAYSLLDLSHNSIRGEIPSSLGNLKALKLLSISHNKISGHIPVSLGELKNIESLDLSQNEISGLIPQSLLKLNQLAVLNFSNNKLTGKIPVGGQMDTMNVGFENNPGLCGMQIHVTCPEDIPPLKGGDVNEDEKESWFLWEGTWVGFLIGFFSSILIMSYFLDFLRLFKI</sequence>
<dbReference type="GO" id="GO:0006952">
    <property type="term" value="P:defense response"/>
    <property type="evidence" value="ECO:0007669"/>
    <property type="project" value="UniProtKB-ARBA"/>
</dbReference>
<name>A0AAD8KUT2_TARER</name>
<dbReference type="InterPro" id="IPR003591">
    <property type="entry name" value="Leu-rich_rpt_typical-subtyp"/>
</dbReference>
<dbReference type="PRINTS" id="PR00019">
    <property type="entry name" value="LEURICHRPT"/>
</dbReference>
<dbReference type="InterPro" id="IPR032675">
    <property type="entry name" value="LRR_dom_sf"/>
</dbReference>
<dbReference type="PANTHER" id="PTHR27000">
    <property type="entry name" value="LEUCINE-RICH REPEAT RECEPTOR-LIKE PROTEIN KINASE FAMILY PROTEIN-RELATED"/>
    <property type="match status" value="1"/>
</dbReference>
<evidence type="ECO:0000256" key="4">
    <source>
        <dbReference type="ARBA" id="ARBA00022475"/>
    </source>
</evidence>
<dbReference type="Pfam" id="PF00560">
    <property type="entry name" value="LRR_1"/>
    <property type="match status" value="4"/>
</dbReference>
<evidence type="ECO:0000256" key="6">
    <source>
        <dbReference type="ARBA" id="ARBA00022692"/>
    </source>
</evidence>
<evidence type="ECO:0000256" key="5">
    <source>
        <dbReference type="ARBA" id="ARBA00022614"/>
    </source>
</evidence>
<dbReference type="EMBL" id="JAUHHV010000003">
    <property type="protein sequence ID" value="KAK1429054.1"/>
    <property type="molecule type" value="Genomic_DNA"/>
</dbReference>
<dbReference type="PROSITE" id="PS51450">
    <property type="entry name" value="LRR"/>
    <property type="match status" value="2"/>
</dbReference>
<evidence type="ECO:0000256" key="12">
    <source>
        <dbReference type="ARBA" id="ARBA00023180"/>
    </source>
</evidence>
<dbReference type="Pfam" id="PF08263">
    <property type="entry name" value="LRRNT_2"/>
    <property type="match status" value="1"/>
</dbReference>
<evidence type="ECO:0000256" key="13">
    <source>
        <dbReference type="SAM" id="Phobius"/>
    </source>
</evidence>
<comment type="caution">
    <text evidence="17">The sequence shown here is derived from an EMBL/GenBank/DDBJ whole genome shotgun (WGS) entry which is preliminary data.</text>
</comment>
<keyword evidence="11" id="KW-0675">Receptor</keyword>
<evidence type="ECO:0000256" key="10">
    <source>
        <dbReference type="ARBA" id="ARBA00023136"/>
    </source>
</evidence>
<keyword evidence="12" id="KW-0325">Glycoprotein</keyword>
<evidence type="ECO:0000256" key="14">
    <source>
        <dbReference type="SAM" id="SignalP"/>
    </source>
</evidence>
<dbReference type="Proteomes" id="UP001229421">
    <property type="component" value="Unassembled WGS sequence"/>
</dbReference>
<dbReference type="InterPro" id="IPR013210">
    <property type="entry name" value="LRR_N_plant-typ"/>
</dbReference>
<dbReference type="GO" id="GO:0051707">
    <property type="term" value="P:response to other organism"/>
    <property type="evidence" value="ECO:0007669"/>
    <property type="project" value="UniProtKB-ARBA"/>
</dbReference>
<dbReference type="AlphaFoldDB" id="A0AAD8KUT2"/>
<evidence type="ECO:0000256" key="8">
    <source>
        <dbReference type="ARBA" id="ARBA00022737"/>
    </source>
</evidence>
<evidence type="ECO:0000256" key="3">
    <source>
        <dbReference type="ARBA" id="ARBA00009592"/>
    </source>
</evidence>
<comment type="similarity">
    <text evidence="3">Belongs to the RLP family.</text>
</comment>
<evidence type="ECO:0008006" key="19">
    <source>
        <dbReference type="Google" id="ProtNLM"/>
    </source>
</evidence>
<evidence type="ECO:0000256" key="7">
    <source>
        <dbReference type="ARBA" id="ARBA00022729"/>
    </source>
</evidence>
<dbReference type="SUPFAM" id="SSF52058">
    <property type="entry name" value="L domain-like"/>
    <property type="match status" value="1"/>
</dbReference>
<evidence type="ECO:0000256" key="11">
    <source>
        <dbReference type="ARBA" id="ARBA00023170"/>
    </source>
</evidence>